<dbReference type="Gene3D" id="3.90.550.10">
    <property type="entry name" value="Spore Coat Polysaccharide Biosynthesis Protein SpsA, Chain A"/>
    <property type="match status" value="1"/>
</dbReference>
<dbReference type="InterPro" id="IPR001173">
    <property type="entry name" value="Glyco_trans_2-like"/>
</dbReference>
<dbReference type="Gene3D" id="2.60.40.10">
    <property type="entry name" value="Immunoglobulins"/>
    <property type="match status" value="1"/>
</dbReference>
<evidence type="ECO:0000256" key="9">
    <source>
        <dbReference type="ARBA" id="ARBA00022679"/>
    </source>
</evidence>
<evidence type="ECO:0000256" key="1">
    <source>
        <dbReference type="ARBA" id="ARBA00004418"/>
    </source>
</evidence>
<dbReference type="GO" id="GO:0005886">
    <property type="term" value="C:plasma membrane"/>
    <property type="evidence" value="ECO:0007669"/>
    <property type="project" value="UniProtKB-SubCell"/>
</dbReference>
<dbReference type="InterPro" id="IPR023704">
    <property type="entry name" value="MdoG_OpgG"/>
</dbReference>
<dbReference type="NCBIfam" id="NF003962">
    <property type="entry name" value="PRK05454.2-5"/>
    <property type="match status" value="1"/>
</dbReference>
<organism evidence="19 20">
    <name type="scientific">Beauveria bassiana D1-5</name>
    <dbReference type="NCBI Taxonomy" id="1245745"/>
    <lineage>
        <taxon>Eukaryota</taxon>
        <taxon>Fungi</taxon>
        <taxon>Dikarya</taxon>
        <taxon>Ascomycota</taxon>
        <taxon>Pezizomycotina</taxon>
        <taxon>Sordariomycetes</taxon>
        <taxon>Hypocreomycetidae</taxon>
        <taxon>Hypocreales</taxon>
        <taxon>Cordycipitaceae</taxon>
        <taxon>Beauveria</taxon>
    </lineage>
</organism>
<dbReference type="FunFam" id="2.70.98.10:FF:000001">
    <property type="entry name" value="Glucans biosynthesis protein G"/>
    <property type="match status" value="1"/>
</dbReference>
<dbReference type="HAMAP" id="MF_01072">
    <property type="entry name" value="MdoH_OpgH"/>
    <property type="match status" value="1"/>
</dbReference>
<feature type="transmembrane region" description="Helical" evidence="15">
    <location>
        <begin position="1056"/>
        <end position="1080"/>
    </location>
</feature>
<dbReference type="UniPathway" id="UPA00637"/>
<comment type="similarity">
    <text evidence="4">Belongs to the OpgD/OpgG family.</text>
</comment>
<feature type="chain" id="PRO_5002006867" description="Glucans biosynthesis protein G" evidence="16">
    <location>
        <begin position="23"/>
        <end position="1332"/>
    </location>
</feature>
<evidence type="ECO:0000256" key="16">
    <source>
        <dbReference type="SAM" id="SignalP"/>
    </source>
</evidence>
<dbReference type="PANTHER" id="PTHR30504">
    <property type="entry name" value="GLUCANS BIOSYNTHESIS PROTEIN"/>
    <property type="match status" value="1"/>
</dbReference>
<dbReference type="Gene3D" id="2.70.98.10">
    <property type="match status" value="1"/>
</dbReference>
<evidence type="ECO:0000256" key="7">
    <source>
        <dbReference type="ARBA" id="ARBA00022519"/>
    </source>
</evidence>
<dbReference type="SUPFAM" id="SSF74650">
    <property type="entry name" value="Galactose mutarotase-like"/>
    <property type="match status" value="1"/>
</dbReference>
<feature type="domain" description="Glycosyltransferase 2-like" evidence="17">
    <location>
        <begin position="736"/>
        <end position="918"/>
    </location>
</feature>
<keyword evidence="9 19" id="KW-0808">Transferase</keyword>
<evidence type="ECO:0000256" key="6">
    <source>
        <dbReference type="ARBA" id="ARBA00022475"/>
    </source>
</evidence>
<evidence type="ECO:0000259" key="18">
    <source>
        <dbReference type="Pfam" id="PF04349"/>
    </source>
</evidence>
<feature type="transmembrane region" description="Helical" evidence="15">
    <location>
        <begin position="684"/>
        <end position="707"/>
    </location>
</feature>
<dbReference type="STRING" id="1245745.A0A0A2VYP7"/>
<dbReference type="InterPro" id="IPR013783">
    <property type="entry name" value="Ig-like_fold"/>
</dbReference>
<evidence type="ECO:0000256" key="13">
    <source>
        <dbReference type="ARBA" id="ARBA00022989"/>
    </source>
</evidence>
<dbReference type="NCBIfam" id="NF003958">
    <property type="entry name" value="PRK05454.2-1"/>
    <property type="match status" value="1"/>
</dbReference>
<name>A0A0A2VYP7_BEABA</name>
<dbReference type="InterPro" id="IPR007444">
    <property type="entry name" value="Glucan_biosyn_MdoG_C"/>
</dbReference>
<dbReference type="GO" id="GO:0016758">
    <property type="term" value="F:hexosyltransferase activity"/>
    <property type="evidence" value="ECO:0007669"/>
    <property type="project" value="InterPro"/>
</dbReference>
<evidence type="ECO:0000256" key="10">
    <source>
        <dbReference type="ARBA" id="ARBA00022692"/>
    </source>
</evidence>
<feature type="domain" description="Glucan biosynthesis periplasmic MdoG C-terminal" evidence="18">
    <location>
        <begin position="23"/>
        <end position="494"/>
    </location>
</feature>
<evidence type="ECO:0000256" key="4">
    <source>
        <dbReference type="ARBA" id="ARBA00009284"/>
    </source>
</evidence>
<dbReference type="InterPro" id="IPR023725">
    <property type="entry name" value="Glucans_biosynth_gluTrFase_H"/>
</dbReference>
<evidence type="ECO:0000256" key="11">
    <source>
        <dbReference type="ARBA" id="ARBA00022729"/>
    </source>
</evidence>
<proteinExistence type="inferred from homology"/>
<evidence type="ECO:0000256" key="12">
    <source>
        <dbReference type="ARBA" id="ARBA00022764"/>
    </source>
</evidence>
<dbReference type="NCBIfam" id="NF003955">
    <property type="entry name" value="PRK05454.1-1"/>
    <property type="match status" value="1"/>
</dbReference>
<accession>A0A0A2VYP7</accession>
<keyword evidence="6" id="KW-1003">Cell membrane</keyword>
<evidence type="ECO:0000313" key="20">
    <source>
        <dbReference type="Proteomes" id="UP000030106"/>
    </source>
</evidence>
<reference evidence="19 20" key="1">
    <citation type="submission" date="2012-10" db="EMBL/GenBank/DDBJ databases">
        <title>Genome sequencing and analysis of entomopathogenic fungi Beauveria bassiana D1-5.</title>
        <authorList>
            <person name="Li Q."/>
            <person name="Wang L."/>
            <person name="Zhang Z."/>
            <person name="Wang Q."/>
            <person name="Ren J."/>
            <person name="Wang M."/>
            <person name="Xu W."/>
            <person name="Wang J."/>
            <person name="Lu Y."/>
            <person name="Du Q."/>
            <person name="Sun Z."/>
        </authorList>
    </citation>
    <scope>NUCLEOTIDE SEQUENCE [LARGE SCALE GENOMIC DNA]</scope>
    <source>
        <strain evidence="19 20">D1-5</strain>
    </source>
</reference>
<evidence type="ECO:0000256" key="2">
    <source>
        <dbReference type="ARBA" id="ARBA00004429"/>
    </source>
</evidence>
<feature type="signal peptide" evidence="16">
    <location>
        <begin position="1"/>
        <end position="22"/>
    </location>
</feature>
<dbReference type="GO" id="GO:0051274">
    <property type="term" value="P:beta-glucan biosynthetic process"/>
    <property type="evidence" value="ECO:0007669"/>
    <property type="project" value="TreeGrafter"/>
</dbReference>
<dbReference type="GO" id="GO:0042597">
    <property type="term" value="C:periplasmic space"/>
    <property type="evidence" value="ECO:0007669"/>
    <property type="project" value="UniProtKB-SubCell"/>
</dbReference>
<feature type="transmembrane region" description="Helical" evidence="15">
    <location>
        <begin position="1087"/>
        <end position="1106"/>
    </location>
</feature>
<evidence type="ECO:0000256" key="14">
    <source>
        <dbReference type="ARBA" id="ARBA00023136"/>
    </source>
</evidence>
<dbReference type="Proteomes" id="UP000030106">
    <property type="component" value="Unassembled WGS sequence"/>
</dbReference>
<keyword evidence="7" id="KW-0997">Cell inner membrane</keyword>
<dbReference type="InterPro" id="IPR011013">
    <property type="entry name" value="Gal_mutarotase_sf_dom"/>
</dbReference>
<dbReference type="HOGENOM" id="CLU_258982_0_0_1"/>
<dbReference type="CDD" id="cd04191">
    <property type="entry name" value="Glucan_BSP_MdoH"/>
    <property type="match status" value="1"/>
</dbReference>
<gene>
    <name evidence="19" type="ORF">BBAD15_g2784</name>
</gene>
<dbReference type="GO" id="GO:0030246">
    <property type="term" value="F:carbohydrate binding"/>
    <property type="evidence" value="ECO:0007669"/>
    <property type="project" value="InterPro"/>
</dbReference>
<keyword evidence="11 16" id="KW-0732">Signal</keyword>
<dbReference type="InterPro" id="IPR014438">
    <property type="entry name" value="Glucan_biosyn_MdoG/MdoD"/>
</dbReference>
<dbReference type="SUPFAM" id="SSF53448">
    <property type="entry name" value="Nucleotide-diphospho-sugar transferases"/>
    <property type="match status" value="1"/>
</dbReference>
<evidence type="ECO:0000256" key="15">
    <source>
        <dbReference type="SAM" id="Phobius"/>
    </source>
</evidence>
<keyword evidence="13 15" id="KW-1133">Transmembrane helix</keyword>
<keyword evidence="12" id="KW-0574">Periplasm</keyword>
<dbReference type="Pfam" id="PF00535">
    <property type="entry name" value="Glycos_transf_2"/>
    <property type="match status" value="1"/>
</dbReference>
<comment type="caution">
    <text evidence="19">The sequence shown here is derived from an EMBL/GenBank/DDBJ whole genome shotgun (WGS) entry which is preliminary data.</text>
</comment>
<evidence type="ECO:0000259" key="17">
    <source>
        <dbReference type="Pfam" id="PF00535"/>
    </source>
</evidence>
<comment type="subcellular location">
    <subcellularLocation>
        <location evidence="2">Cell inner membrane</location>
        <topology evidence="2">Multi-pass membrane protein</topology>
    </subcellularLocation>
    <subcellularLocation>
        <location evidence="1">Periplasm</location>
    </subcellularLocation>
</comment>
<evidence type="ECO:0000256" key="8">
    <source>
        <dbReference type="ARBA" id="ARBA00022676"/>
    </source>
</evidence>
<dbReference type="InterPro" id="IPR014756">
    <property type="entry name" value="Ig_E-set"/>
</dbReference>
<dbReference type="FunFam" id="3.90.550.10:FF:000047">
    <property type="entry name" value="Glucans biosynthesis glucosyltransferase H"/>
    <property type="match status" value="1"/>
</dbReference>
<evidence type="ECO:0000256" key="5">
    <source>
        <dbReference type="ARBA" id="ARBA00015376"/>
    </source>
</evidence>
<dbReference type="HAMAP" id="MF_01069">
    <property type="entry name" value="MdoG_OpgG"/>
    <property type="match status" value="1"/>
</dbReference>
<sequence length="1332" mass="151345">MMKVSWLGAAVMLSLYTTSVWAFTIDDVAKQAKTLAGKSYEAPKSNLPSQFREMKYADYQQIQFNHDKAYWNNIKTPFKLEFYHQGMYFDTPVTINEVTATAVHQIKYNPDYFNFGDVKHDKDTVKDLGFAGFKVLYPINSKDKNDEIVSMLGASYFRVIGAGQVYGLSARGLAIDTALPSGEEFPRFREYWIERPKPTDKTLTLYALLDSPRATGAYRFVITPGRDTVVNVQSKVYLRDKVGKLGVAPLTSMFLFGPNQPSPTTNFRPELHDSNGLSIHAGNGEWIWRPLNNPKHLAVSSYATENPVGFGLLQRGRQFSRFEDLDDRYDQRPSAWVAPVGDWGKGRVELVEIPTNDETNDNIVAYWTPDQLPDPGKEMNFKYTITFSRDEDKMHAPDNAYVLQTRRSTGDVKQSNLIRQPDGTIAFVVDFTGADMKKLPADTPVTAQTSIGDNGEIVDSQVRYNPVNKGWRLTLRVKLKDEKKTTEMRAALSTEFSPDYIEALPLSAEQKAGLPASDLQAVHEALDAQHHHFERADDSPLASVKARLEASWPGSLGGEQLITDDEGRTQLQAMPKATRASMFPDPWRTNPIGRFWDRLLGRETKSKFASKEEEASEQKWRTVGTIRRYILLILTLAQTVVATWYMKTILPYQGWALINPADMGGQDLWVSFMQLLPYILQSGILILFAVLFCWVSAGFWTALMGFLQLLMGKDKYSISASTVGDEPINPEHRTALIMPICNEDVDRVFAGLRATWESVKATGQQAHFDVYILSDSYNPDICVAEQKAWMELIAEVQGEGQIFYRRRRRRVKRKSGNIDDFCRRWGNQYSYMVVLDADSVMSGDCLTNLVRLMEANPKAGIIQSSPKASGMDTLYARCQQFATRVYGPLFTAGLHFWQLGESHYWGHNAIIRVKPFIEHCALAPLPGEGNFAGSILSHDFVEAALMRRAGWGVWIAYDLPGSYEELPPNLLDELKRDRRWCQGNLMNFRLFLVKGMHPVHRAVFLTGVMSYLSAPLWFMFLALSTALQVVHALTEPQYFLQPRQLFPVWPQWRPELAIALFASTMVLLFLPKLLSIILIWCKGSKEYGGFLRVTCSLLLEVLFSVLLAPVRMLFHTVFVVSAFLGWEVVWNSPQRDDDSTPWGEAFMRHGSQLLLGLVWAVGMAWLDLRFLFWLAPIVFSLILSPFVSVLSSRASLGLRTKRWKLFLIPEEYSPPQVLVDTENYLELNRSRTLEDGFMHAVFNPSFNALSTAMATARHRKSLVLEIARDRHVEQALNETPDKLNRDRRLVLLSDPMTMSRLHYRVWANPERYSSWVESYKKLQLNPLALTAK</sequence>
<keyword evidence="8" id="KW-0328">Glycosyltransferase</keyword>
<dbReference type="InterPro" id="IPR014718">
    <property type="entry name" value="GH-type_carb-bd"/>
</dbReference>
<evidence type="ECO:0000313" key="19">
    <source>
        <dbReference type="EMBL" id="KGQ11502.1"/>
    </source>
</evidence>
<dbReference type="SUPFAM" id="SSF81296">
    <property type="entry name" value="E set domains"/>
    <property type="match status" value="1"/>
</dbReference>
<dbReference type="PANTHER" id="PTHR30504:SF4">
    <property type="entry name" value="GLUCANS BIOSYNTHESIS PROTEIN G"/>
    <property type="match status" value="1"/>
</dbReference>
<dbReference type="EMBL" id="ANFO01000214">
    <property type="protein sequence ID" value="KGQ11502.1"/>
    <property type="molecule type" value="Genomic_DNA"/>
</dbReference>
<evidence type="ECO:0000256" key="3">
    <source>
        <dbReference type="ARBA" id="ARBA00005001"/>
    </source>
</evidence>
<protein>
    <recommendedName>
        <fullName evidence="5">Glucans biosynthesis protein G</fullName>
    </recommendedName>
</protein>
<keyword evidence="14 15" id="KW-0472">Membrane</keyword>
<feature type="transmembrane region" description="Helical" evidence="15">
    <location>
        <begin position="1002"/>
        <end position="1023"/>
    </location>
</feature>
<keyword evidence="10 15" id="KW-0812">Transmembrane</keyword>
<comment type="pathway">
    <text evidence="3">Glycan metabolism; osmoregulated periplasmic glucan (OPG) biosynthesis.</text>
</comment>
<dbReference type="Pfam" id="PF04349">
    <property type="entry name" value="MdoG"/>
    <property type="match status" value="1"/>
</dbReference>
<dbReference type="InterPro" id="IPR029044">
    <property type="entry name" value="Nucleotide-diphossugar_trans"/>
</dbReference>
<feature type="transmembrane region" description="Helical" evidence="15">
    <location>
        <begin position="1172"/>
        <end position="1192"/>
    </location>
</feature>